<evidence type="ECO:0000313" key="2">
    <source>
        <dbReference type="EMBL" id="GIY63529.1"/>
    </source>
</evidence>
<feature type="compositionally biased region" description="Basic and acidic residues" evidence="1">
    <location>
        <begin position="96"/>
        <end position="108"/>
    </location>
</feature>
<proteinExistence type="predicted"/>
<name>A0AAV4V1E9_9ARAC</name>
<keyword evidence="3" id="KW-1185">Reference proteome</keyword>
<evidence type="ECO:0000313" key="3">
    <source>
        <dbReference type="Proteomes" id="UP001054837"/>
    </source>
</evidence>
<organism evidence="2 3">
    <name type="scientific">Caerostris darwini</name>
    <dbReference type="NCBI Taxonomy" id="1538125"/>
    <lineage>
        <taxon>Eukaryota</taxon>
        <taxon>Metazoa</taxon>
        <taxon>Ecdysozoa</taxon>
        <taxon>Arthropoda</taxon>
        <taxon>Chelicerata</taxon>
        <taxon>Arachnida</taxon>
        <taxon>Araneae</taxon>
        <taxon>Araneomorphae</taxon>
        <taxon>Entelegynae</taxon>
        <taxon>Araneoidea</taxon>
        <taxon>Araneidae</taxon>
        <taxon>Caerostris</taxon>
    </lineage>
</organism>
<reference evidence="2 3" key="1">
    <citation type="submission" date="2021-06" db="EMBL/GenBank/DDBJ databases">
        <title>Caerostris darwini draft genome.</title>
        <authorList>
            <person name="Kono N."/>
            <person name="Arakawa K."/>
        </authorList>
    </citation>
    <scope>NUCLEOTIDE SEQUENCE [LARGE SCALE GENOMIC DNA]</scope>
</reference>
<comment type="caution">
    <text evidence="2">The sequence shown here is derived from an EMBL/GenBank/DDBJ whole genome shotgun (WGS) entry which is preliminary data.</text>
</comment>
<feature type="compositionally biased region" description="Basic residues" evidence="1">
    <location>
        <begin position="53"/>
        <end position="62"/>
    </location>
</feature>
<gene>
    <name evidence="2" type="ORF">CDAR_442061</name>
</gene>
<accession>A0AAV4V1E9</accession>
<feature type="compositionally biased region" description="Polar residues" evidence="1">
    <location>
        <begin position="20"/>
        <end position="29"/>
    </location>
</feature>
<dbReference type="EMBL" id="BPLQ01012194">
    <property type="protein sequence ID" value="GIY63529.1"/>
    <property type="molecule type" value="Genomic_DNA"/>
</dbReference>
<dbReference type="AlphaFoldDB" id="A0AAV4V1E9"/>
<evidence type="ECO:0000256" key="1">
    <source>
        <dbReference type="SAM" id="MobiDB-lite"/>
    </source>
</evidence>
<protein>
    <submittedName>
        <fullName evidence="2">Uncharacterized protein</fullName>
    </submittedName>
</protein>
<feature type="compositionally biased region" description="Polar residues" evidence="1">
    <location>
        <begin position="38"/>
        <end position="52"/>
    </location>
</feature>
<feature type="region of interest" description="Disordered" evidence="1">
    <location>
        <begin position="20"/>
        <end position="115"/>
    </location>
</feature>
<sequence>MDGSDGQRFVPTIYVKIASGSSANSSLETQGPLVRKTASAQPQLSAENPSHTCHSKQKKNAIRPHPEKDCPAPLSAANTEFRKLRTQSKQSRAAKQRTEQQHLCDKHLRSVQLAS</sequence>
<dbReference type="Proteomes" id="UP001054837">
    <property type="component" value="Unassembled WGS sequence"/>
</dbReference>